<dbReference type="Gene3D" id="6.10.250.3150">
    <property type="match status" value="1"/>
</dbReference>
<dbReference type="RefSeq" id="WP_066353002.1">
    <property type="nucleotide sequence ID" value="NZ_LOED01000010.1"/>
</dbReference>
<keyword evidence="1" id="KW-0175">Coiled coil</keyword>
<sequence length="362" mass="41824">MARKALAVLLSLFFLAFFFNRTLLAFLAPPVLTQNESEQKLIEEILRLDSKIHAINLKLGELAEKKKELEKELALKRSEINRLSVKLGENRKKLARWIVFSYKNGIGTFLSVLVGAENVGDFLRRFDNIVFLLEYYNNVISETRNLFLLQKQEESFIMEKQNEIRALEDQTKKTLQELMDTRTKKEQELINARKILDNPSFLENTSKNWQEVLPSLDYLLKNFSSLPWSSISPDNLKVNYLTLTARAEFTDRSITEKLLASNERLKNAFFTFGPEGITVSEKGPQGQILYSVTCRLELLSNNRIKIEPIKVEFKGVTLPPEVIQDLTKNIDLSFTPPPLPYDLKITSISTEEHKLILYLKKY</sequence>
<dbReference type="Proteomes" id="UP000070427">
    <property type="component" value="Unassembled WGS sequence"/>
</dbReference>
<dbReference type="OrthoDB" id="1723379at2"/>
<evidence type="ECO:0000313" key="3">
    <source>
        <dbReference type="Proteomes" id="UP000070427"/>
    </source>
</evidence>
<keyword evidence="3" id="KW-1185">Reference proteome</keyword>
<comment type="caution">
    <text evidence="2">The sequence shown here is derived from an EMBL/GenBank/DDBJ whole genome shotgun (WGS) entry which is preliminary data.</text>
</comment>
<dbReference type="EMBL" id="LOED01000010">
    <property type="protein sequence ID" value="KXG77553.1"/>
    <property type="molecule type" value="Genomic_DNA"/>
</dbReference>
<accession>A0A140LAH8</accession>
<protein>
    <submittedName>
        <fullName evidence="2">Uncharacterized protein</fullName>
    </submittedName>
</protein>
<dbReference type="AlphaFoldDB" id="A0A140LAH8"/>
<evidence type="ECO:0000313" key="2">
    <source>
        <dbReference type="EMBL" id="KXG77553.1"/>
    </source>
</evidence>
<organism evidence="2 3">
    <name type="scientific">Fervidicola ferrireducens</name>
    <dbReference type="NCBI Taxonomy" id="520764"/>
    <lineage>
        <taxon>Bacteria</taxon>
        <taxon>Bacillati</taxon>
        <taxon>Bacillota</taxon>
        <taxon>Clostridia</taxon>
        <taxon>Thermosediminibacterales</taxon>
        <taxon>Thermosediminibacteraceae</taxon>
        <taxon>Fervidicola</taxon>
    </lineage>
</organism>
<feature type="coiled-coil region" evidence="1">
    <location>
        <begin position="52"/>
        <end position="86"/>
    </location>
</feature>
<evidence type="ECO:0000256" key="1">
    <source>
        <dbReference type="SAM" id="Coils"/>
    </source>
</evidence>
<reference evidence="2 3" key="1">
    <citation type="submission" date="2015-12" db="EMBL/GenBank/DDBJ databases">
        <title>Draft genome sequnece of Fervidicola ferrireducens strain Y170.</title>
        <authorList>
            <person name="Patel B.K."/>
        </authorList>
    </citation>
    <scope>NUCLEOTIDE SEQUENCE [LARGE SCALE GENOMIC DNA]</scope>
    <source>
        <strain evidence="2 3">Y170</strain>
    </source>
</reference>
<dbReference type="InParanoid" id="A0A140LAH8"/>
<name>A0A140LAH8_9FIRM</name>
<gene>
    <name evidence="2" type="ORF">AN618_11050</name>
</gene>
<proteinExistence type="predicted"/>
<dbReference type="STRING" id="520764.AN618_11050"/>
<feature type="coiled-coil region" evidence="1">
    <location>
        <begin position="150"/>
        <end position="195"/>
    </location>
</feature>